<evidence type="ECO:0000256" key="1">
    <source>
        <dbReference type="SAM" id="MobiDB-lite"/>
    </source>
</evidence>
<feature type="compositionally biased region" description="Low complexity" evidence="1">
    <location>
        <begin position="25"/>
        <end position="48"/>
    </location>
</feature>
<dbReference type="EMBL" id="AFRQ01000150">
    <property type="protein sequence ID" value="EGP42472.1"/>
    <property type="molecule type" value="Genomic_DNA"/>
</dbReference>
<dbReference type="PATRIC" id="fig|1003200.3.peg.6092"/>
<gene>
    <name evidence="3" type="ORF">AXXA_30917</name>
</gene>
<protein>
    <submittedName>
        <fullName evidence="3">Uncharacterized protein</fullName>
    </submittedName>
</protein>
<dbReference type="HOGENOM" id="CLU_150490_1_0_4"/>
<keyword evidence="2" id="KW-0732">Signal</keyword>
<evidence type="ECO:0000256" key="2">
    <source>
        <dbReference type="SAM" id="SignalP"/>
    </source>
</evidence>
<organism evidence="3 4">
    <name type="scientific">Achromobacter insuavis AXX-A</name>
    <dbReference type="NCBI Taxonomy" id="1003200"/>
    <lineage>
        <taxon>Bacteria</taxon>
        <taxon>Pseudomonadati</taxon>
        <taxon>Pseudomonadota</taxon>
        <taxon>Betaproteobacteria</taxon>
        <taxon>Burkholderiales</taxon>
        <taxon>Alcaligenaceae</taxon>
        <taxon>Achromobacter</taxon>
    </lineage>
</organism>
<reference evidence="3 4" key="1">
    <citation type="submission" date="2011-06" db="EMBL/GenBank/DDBJ databases">
        <authorList>
            <person name="Bador J."/>
            <person name="Amoureux L."/>
            <person name="Neuwirth C."/>
        </authorList>
    </citation>
    <scope>NUCLEOTIDE SEQUENCE [LARGE SCALE GENOMIC DNA]</scope>
    <source>
        <strain evidence="3 4">AXX-A</strain>
    </source>
</reference>
<evidence type="ECO:0000313" key="3">
    <source>
        <dbReference type="EMBL" id="EGP42472.1"/>
    </source>
</evidence>
<evidence type="ECO:0000313" key="4">
    <source>
        <dbReference type="Proteomes" id="UP000004853"/>
    </source>
</evidence>
<sequence length="99" mass="10101">MSFFQRIAPLAATLLLGAVATAAQAEPATPGSAASQAAAPQPQGDPQPHANAAPQERLRIGLADSDTKLVLPWFVTELTDAVNQGKSLNDTGKALANGL</sequence>
<dbReference type="RefSeq" id="WP_006396192.1">
    <property type="nucleotide sequence ID" value="NZ_GL982453.1"/>
</dbReference>
<dbReference type="OrthoDB" id="8667365at2"/>
<feature type="signal peptide" evidence="2">
    <location>
        <begin position="1"/>
        <end position="25"/>
    </location>
</feature>
<comment type="caution">
    <text evidence="3">The sequence shown here is derived from an EMBL/GenBank/DDBJ whole genome shotgun (WGS) entry which is preliminary data.</text>
</comment>
<feature type="region of interest" description="Disordered" evidence="1">
    <location>
        <begin position="25"/>
        <end position="55"/>
    </location>
</feature>
<dbReference type="Proteomes" id="UP000004853">
    <property type="component" value="Unassembled WGS sequence"/>
</dbReference>
<dbReference type="AlphaFoldDB" id="F7TB31"/>
<feature type="chain" id="PRO_5003368903" evidence="2">
    <location>
        <begin position="26"/>
        <end position="99"/>
    </location>
</feature>
<name>F7TB31_9BURK</name>
<accession>F7TB31</accession>
<proteinExistence type="predicted"/>